<protein>
    <submittedName>
        <fullName evidence="1">Uncharacterized protein</fullName>
    </submittedName>
</protein>
<keyword evidence="4" id="KW-1185">Reference proteome</keyword>
<dbReference type="Gene3D" id="3.30.420.10">
    <property type="entry name" value="Ribonuclease H-like superfamily/Ribonuclease H"/>
    <property type="match status" value="2"/>
</dbReference>
<dbReference type="OrthoDB" id="6429669at2759"/>
<dbReference type="Proteomes" id="UP000499080">
    <property type="component" value="Unassembled WGS sequence"/>
</dbReference>
<gene>
    <name evidence="2" type="ORF">AVEN_111897_1</name>
    <name evidence="1" type="ORF">AVEN_179660_1</name>
    <name evidence="3" type="ORF">AVEN_87311_1</name>
</gene>
<organism evidence="1 4">
    <name type="scientific">Araneus ventricosus</name>
    <name type="common">Orbweaver spider</name>
    <name type="synonym">Epeira ventricosa</name>
    <dbReference type="NCBI Taxonomy" id="182803"/>
    <lineage>
        <taxon>Eukaryota</taxon>
        <taxon>Metazoa</taxon>
        <taxon>Ecdysozoa</taxon>
        <taxon>Arthropoda</taxon>
        <taxon>Chelicerata</taxon>
        <taxon>Arachnida</taxon>
        <taxon>Araneae</taxon>
        <taxon>Araneomorphae</taxon>
        <taxon>Entelegynae</taxon>
        <taxon>Araneoidea</taxon>
        <taxon>Araneidae</taxon>
        <taxon>Araneus</taxon>
    </lineage>
</organism>
<evidence type="ECO:0000313" key="1">
    <source>
        <dbReference type="EMBL" id="GBL77318.1"/>
    </source>
</evidence>
<accession>A0A4Y2AC20</accession>
<dbReference type="EMBL" id="BGPR01231551">
    <property type="protein sequence ID" value="GBL77318.1"/>
    <property type="molecule type" value="Genomic_DNA"/>
</dbReference>
<dbReference type="AlphaFoldDB" id="A0A4Y2AC20"/>
<dbReference type="GO" id="GO:0003676">
    <property type="term" value="F:nucleic acid binding"/>
    <property type="evidence" value="ECO:0007669"/>
    <property type="project" value="InterPro"/>
</dbReference>
<evidence type="ECO:0000313" key="2">
    <source>
        <dbReference type="EMBL" id="GBN62433.1"/>
    </source>
</evidence>
<name>A0A4Y2AC20_ARAVE</name>
<comment type="caution">
    <text evidence="1">The sequence shown here is derived from an EMBL/GenBank/DDBJ whole genome shotgun (WGS) entry which is preliminary data.</text>
</comment>
<evidence type="ECO:0000313" key="4">
    <source>
        <dbReference type="Proteomes" id="UP000499080"/>
    </source>
</evidence>
<sequence length="120" mass="14373">MGFRSRRTIIVPLLTARHKALCIAWARQHSHWIVDDWKHVAWSDECRFHLYRADGRVRQDNATPHTSRFATEWLQEYISDIRHFHRPSKSPDMNVIKHIWYALQHTVQKRSPPPLTPMDL</sequence>
<dbReference type="EMBL" id="BGPR01139549">
    <property type="protein sequence ID" value="GBN64649.1"/>
    <property type="molecule type" value="Genomic_DNA"/>
</dbReference>
<evidence type="ECO:0000313" key="3">
    <source>
        <dbReference type="EMBL" id="GBN64649.1"/>
    </source>
</evidence>
<proteinExistence type="predicted"/>
<dbReference type="InterPro" id="IPR036397">
    <property type="entry name" value="RNaseH_sf"/>
</dbReference>
<dbReference type="EMBL" id="BGPR01138550">
    <property type="protein sequence ID" value="GBN62433.1"/>
    <property type="molecule type" value="Genomic_DNA"/>
</dbReference>
<reference evidence="1 4" key="1">
    <citation type="journal article" date="2019" name="Sci. Rep.">
        <title>Orb-weaving spider Araneus ventricosus genome elucidates the spidroin gene catalogue.</title>
        <authorList>
            <person name="Kono N."/>
            <person name="Nakamura H."/>
            <person name="Ohtoshi R."/>
            <person name="Moran D.A.P."/>
            <person name="Shinohara A."/>
            <person name="Yoshida Y."/>
            <person name="Fujiwara M."/>
            <person name="Mori M."/>
            <person name="Tomita M."/>
            <person name="Arakawa K."/>
        </authorList>
    </citation>
    <scope>NUCLEOTIDE SEQUENCE [LARGE SCALE GENOMIC DNA]</scope>
</reference>